<keyword evidence="2" id="KW-0349">Heme</keyword>
<keyword evidence="4" id="KW-0560">Oxidoreductase</keyword>
<evidence type="ECO:0000256" key="1">
    <source>
        <dbReference type="ARBA" id="ARBA00022485"/>
    </source>
</evidence>
<accession>A0ABW2SZQ7</accession>
<dbReference type="SUPFAM" id="SSF55124">
    <property type="entry name" value="Nitrite/Sulfite reductase N-terminal domain-like"/>
    <property type="match status" value="2"/>
</dbReference>
<dbReference type="PANTHER" id="PTHR32439">
    <property type="entry name" value="FERREDOXIN--NITRITE REDUCTASE, CHLOROPLASTIC"/>
    <property type="match status" value="1"/>
</dbReference>
<dbReference type="Gene3D" id="3.30.413.10">
    <property type="entry name" value="Sulfite Reductase Hemoprotein, domain 1"/>
    <property type="match status" value="1"/>
</dbReference>
<dbReference type="InterPro" id="IPR051329">
    <property type="entry name" value="NIR_SIR_4Fe-4S"/>
</dbReference>
<keyword evidence="1" id="KW-0004">4Fe-4S</keyword>
<evidence type="ECO:0000256" key="3">
    <source>
        <dbReference type="ARBA" id="ARBA00022723"/>
    </source>
</evidence>
<comment type="caution">
    <text evidence="9">The sequence shown here is derived from an EMBL/GenBank/DDBJ whole genome shotgun (WGS) entry which is preliminary data.</text>
</comment>
<keyword evidence="10" id="KW-1185">Reference proteome</keyword>
<evidence type="ECO:0000256" key="5">
    <source>
        <dbReference type="ARBA" id="ARBA00023004"/>
    </source>
</evidence>
<reference evidence="10" key="1">
    <citation type="journal article" date="2019" name="Int. J. Syst. Evol. Microbiol.">
        <title>The Global Catalogue of Microorganisms (GCM) 10K type strain sequencing project: providing services to taxonomists for standard genome sequencing and annotation.</title>
        <authorList>
            <consortium name="The Broad Institute Genomics Platform"/>
            <consortium name="The Broad Institute Genome Sequencing Center for Infectious Disease"/>
            <person name="Wu L."/>
            <person name="Ma J."/>
        </authorList>
    </citation>
    <scope>NUCLEOTIDE SEQUENCE [LARGE SCALE GENOMIC DNA]</scope>
    <source>
        <strain evidence="10">JCM 10083</strain>
    </source>
</reference>
<keyword evidence="5" id="KW-0408">Iron</keyword>
<gene>
    <name evidence="9" type="ORF">ACFQVD_16010</name>
</gene>
<evidence type="ECO:0000256" key="2">
    <source>
        <dbReference type="ARBA" id="ARBA00022617"/>
    </source>
</evidence>
<evidence type="ECO:0000256" key="7">
    <source>
        <dbReference type="SAM" id="MobiDB-lite"/>
    </source>
</evidence>
<proteinExistence type="predicted"/>
<feature type="domain" description="Nitrite/Sulfite reductase ferredoxin-like" evidence="8">
    <location>
        <begin position="29"/>
        <end position="78"/>
    </location>
</feature>
<evidence type="ECO:0000313" key="9">
    <source>
        <dbReference type="EMBL" id="MFC7601597.1"/>
    </source>
</evidence>
<protein>
    <submittedName>
        <fullName evidence="9">Precorrin-3B synthase</fullName>
    </submittedName>
</protein>
<evidence type="ECO:0000256" key="6">
    <source>
        <dbReference type="ARBA" id="ARBA00023014"/>
    </source>
</evidence>
<dbReference type="InterPro" id="IPR005117">
    <property type="entry name" value="NiRdtase/SiRdtase_haem-b_fer"/>
</dbReference>
<dbReference type="RefSeq" id="WP_386368551.1">
    <property type="nucleotide sequence ID" value="NZ_JBHTEE010000001.1"/>
</dbReference>
<dbReference type="Pfam" id="PF03460">
    <property type="entry name" value="NIR_SIR_ferr"/>
    <property type="match status" value="2"/>
</dbReference>
<feature type="compositionally biased region" description="Gly residues" evidence="7">
    <location>
        <begin position="391"/>
        <end position="405"/>
    </location>
</feature>
<keyword evidence="3" id="KW-0479">Metal-binding</keyword>
<sequence>MSITDPPGRTRADACPGALQVHAAADGGLARIRIPGGALTAGQLRVVAAAARELGSGVIELTSRANLQVRGLPPQDGEPLPAVRPAPGDARVPDDARRPSPASDLAVRLAAAGLLPSATHELVRNIVASPLAGRAPASLLDVRPLVSRLDGELRARPVLADLPGRFLFALDDGSGDMAALGADVTLLPVEPVDASVDDVSEVALLLAGADRGLRAPVSSAVTGMLAVAEAFLAERAEQGSGAWRLAELTDGPGRVSARVLGTEPALRLSAPAVRRARTAGGGTVGVLAQRDGRSALTVLAALGRLTAAQLEALARAAEHGGGEVRVTPWRTIVVPDLPPREVDGRRAALADAGLVGDPASPWLGLTACVGRPGCAKALADVHADVHAGVHANGGTGSESGAGGPDGVRPPRSRTRALPVHWSGCERRCGRPRGQVVDVVATGDGYRVEADGVSRTFADAEQTSAAVAATREGK</sequence>
<dbReference type="SUPFAM" id="SSF56014">
    <property type="entry name" value="Nitrite and sulphite reductase 4Fe-4S domain-like"/>
    <property type="match status" value="1"/>
</dbReference>
<dbReference type="InterPro" id="IPR036136">
    <property type="entry name" value="Nit/Sulf_reduc_fer-like_dom_sf"/>
</dbReference>
<feature type="domain" description="Nitrite/Sulfite reductase ferredoxin-like" evidence="8">
    <location>
        <begin position="288"/>
        <end position="350"/>
    </location>
</feature>
<dbReference type="InterPro" id="IPR045854">
    <property type="entry name" value="NO2/SO3_Rdtase_4Fe4S_sf"/>
</dbReference>
<name>A0ABW2SZQ7_9ACTN</name>
<evidence type="ECO:0000259" key="8">
    <source>
        <dbReference type="Pfam" id="PF03460"/>
    </source>
</evidence>
<organism evidence="9 10">
    <name type="scientific">Streptosporangium amethystogenes subsp. fukuiense</name>
    <dbReference type="NCBI Taxonomy" id="698418"/>
    <lineage>
        <taxon>Bacteria</taxon>
        <taxon>Bacillati</taxon>
        <taxon>Actinomycetota</taxon>
        <taxon>Actinomycetes</taxon>
        <taxon>Streptosporangiales</taxon>
        <taxon>Streptosporangiaceae</taxon>
        <taxon>Streptosporangium</taxon>
    </lineage>
</organism>
<dbReference type="Gene3D" id="3.90.480.20">
    <property type="match status" value="1"/>
</dbReference>
<dbReference type="Gene3D" id="3.90.480.10">
    <property type="entry name" value="Sulfite Reductase Hemoprotein,Domain 2"/>
    <property type="match status" value="1"/>
</dbReference>
<evidence type="ECO:0000313" key="10">
    <source>
        <dbReference type="Proteomes" id="UP001596514"/>
    </source>
</evidence>
<feature type="region of interest" description="Disordered" evidence="7">
    <location>
        <begin position="69"/>
        <end position="101"/>
    </location>
</feature>
<dbReference type="EMBL" id="JBHTEE010000001">
    <property type="protein sequence ID" value="MFC7601597.1"/>
    <property type="molecule type" value="Genomic_DNA"/>
</dbReference>
<dbReference type="PANTHER" id="PTHR32439:SF9">
    <property type="entry name" value="BLR3264 PROTEIN"/>
    <property type="match status" value="1"/>
</dbReference>
<keyword evidence="6" id="KW-0411">Iron-sulfur</keyword>
<dbReference type="Proteomes" id="UP001596514">
    <property type="component" value="Unassembled WGS sequence"/>
</dbReference>
<feature type="region of interest" description="Disordered" evidence="7">
    <location>
        <begin position="390"/>
        <end position="414"/>
    </location>
</feature>
<evidence type="ECO:0000256" key="4">
    <source>
        <dbReference type="ARBA" id="ARBA00023002"/>
    </source>
</evidence>